<comment type="caution">
    <text evidence="2">The sequence shown here is derived from an EMBL/GenBank/DDBJ whole genome shotgun (WGS) entry which is preliminary data.</text>
</comment>
<sequence length="639" mass="69968">MPLVQACSAGSARVPPPREKFGHGGRKQAVRKRRQIDFDSSTPESRIGRSLLFVFRLHRLFAFRWISGLGGLSATPAQLRTQGRWIRENGDFAQSGKFEVWKTKTAGMRDQSVRTSYLDTTNDFGAISEATRRRRLLREICSILHLARAPRLNKPNRRFFDIRFFEGGGSGYRRTSVTEYAANDESYLGLGSAELICAVFAHGRVREIGEEDRGDGMAWVQLTSLLSLLPPPSPLKLALLPARRLRAFSRVEWVELAAGLGGLSGLVDGWLSTAATLAAISTNSTSTSIQLLLTYTTPTVRFYIEYISFFHPSFKSSSSSSNTYVQWDAHFCAPSLRCGAKVSYKGSSSSTYVQFIELTGSTGIRRRENVCQSMDMIYLLILSLSSTSNCGWSECNRKSSNTDSSVKFQQIVYVRAATSARTAFSLTRVDLLSFYSVNEFSIFELDEFEQDLYKNRFILVNTDMSQNGGGGAETGWGRGARGLVKSAPAALVRESCVETCLRLGGRSGSGGSRRDGGTKAALASWWRRIDAFGVFGTPPNGGGGGEFGCSARGGVSAASGRRGSAAGGGVWVAASPQASYESVSTGKEGYKRRSKAGRWWWRVGGGRTRSPLNFCLSRRSSQEEVRQYRDSDFVGKAGP</sequence>
<dbReference type="AlphaFoldDB" id="A0AAW0DU55"/>
<gene>
    <name evidence="2" type="ORF">R3P38DRAFT_3564800</name>
</gene>
<accession>A0AAW0DU55</accession>
<organism evidence="2 3">
    <name type="scientific">Favolaschia claudopus</name>
    <dbReference type="NCBI Taxonomy" id="2862362"/>
    <lineage>
        <taxon>Eukaryota</taxon>
        <taxon>Fungi</taxon>
        <taxon>Dikarya</taxon>
        <taxon>Basidiomycota</taxon>
        <taxon>Agaricomycotina</taxon>
        <taxon>Agaricomycetes</taxon>
        <taxon>Agaricomycetidae</taxon>
        <taxon>Agaricales</taxon>
        <taxon>Marasmiineae</taxon>
        <taxon>Mycenaceae</taxon>
        <taxon>Favolaschia</taxon>
    </lineage>
</organism>
<proteinExistence type="predicted"/>
<keyword evidence="3" id="KW-1185">Reference proteome</keyword>
<protein>
    <submittedName>
        <fullName evidence="2">Uncharacterized protein</fullName>
    </submittedName>
</protein>
<feature type="compositionally biased region" description="Basic and acidic residues" evidence="1">
    <location>
        <begin position="620"/>
        <end position="633"/>
    </location>
</feature>
<feature type="region of interest" description="Disordered" evidence="1">
    <location>
        <begin position="1"/>
        <end position="28"/>
    </location>
</feature>
<dbReference type="EMBL" id="JAWWNJ010000005">
    <property type="protein sequence ID" value="KAK7055581.1"/>
    <property type="molecule type" value="Genomic_DNA"/>
</dbReference>
<reference evidence="2 3" key="1">
    <citation type="journal article" date="2024" name="J Genomics">
        <title>Draft genome sequencing and assembly of Favolaschia claudopus CIRM-BRFM 2984 isolated from oak limbs.</title>
        <authorList>
            <person name="Navarro D."/>
            <person name="Drula E."/>
            <person name="Chaduli D."/>
            <person name="Cazenave R."/>
            <person name="Ahrendt S."/>
            <person name="Wang J."/>
            <person name="Lipzen A."/>
            <person name="Daum C."/>
            <person name="Barry K."/>
            <person name="Grigoriev I.V."/>
            <person name="Favel A."/>
            <person name="Rosso M.N."/>
            <person name="Martin F."/>
        </authorList>
    </citation>
    <scope>NUCLEOTIDE SEQUENCE [LARGE SCALE GENOMIC DNA]</scope>
    <source>
        <strain evidence="2 3">CIRM-BRFM 2984</strain>
    </source>
</reference>
<feature type="region of interest" description="Disordered" evidence="1">
    <location>
        <begin position="619"/>
        <end position="639"/>
    </location>
</feature>
<evidence type="ECO:0000313" key="3">
    <source>
        <dbReference type="Proteomes" id="UP001362999"/>
    </source>
</evidence>
<evidence type="ECO:0000313" key="2">
    <source>
        <dbReference type="EMBL" id="KAK7055581.1"/>
    </source>
</evidence>
<evidence type="ECO:0000256" key="1">
    <source>
        <dbReference type="SAM" id="MobiDB-lite"/>
    </source>
</evidence>
<name>A0AAW0DU55_9AGAR</name>
<dbReference type="Proteomes" id="UP001362999">
    <property type="component" value="Unassembled WGS sequence"/>
</dbReference>